<feature type="domain" description="ABC transmembrane type-2" evidence="11">
    <location>
        <begin position="35"/>
        <end position="262"/>
    </location>
</feature>
<dbReference type="RefSeq" id="WP_011129488.1">
    <property type="nucleotide sequence ID" value="NC_005071.1"/>
</dbReference>
<keyword evidence="3 10" id="KW-0813">Transport</keyword>
<protein>
    <recommendedName>
        <fullName evidence="10">Transport permease protein</fullName>
    </recommendedName>
</protein>
<evidence type="ECO:0000256" key="6">
    <source>
        <dbReference type="ARBA" id="ARBA00022692"/>
    </source>
</evidence>
<feature type="transmembrane region" description="Helical" evidence="10">
    <location>
        <begin position="161"/>
        <end position="179"/>
    </location>
</feature>
<dbReference type="PROSITE" id="PS51012">
    <property type="entry name" value="ABC_TM2"/>
    <property type="match status" value="1"/>
</dbReference>
<organism evidence="12 13">
    <name type="scientific">Prochlorococcus marinus (strain MIT 9313)</name>
    <dbReference type="NCBI Taxonomy" id="74547"/>
    <lineage>
        <taxon>Bacteria</taxon>
        <taxon>Bacillati</taxon>
        <taxon>Cyanobacteriota</taxon>
        <taxon>Cyanophyceae</taxon>
        <taxon>Synechococcales</taxon>
        <taxon>Prochlorococcaceae</taxon>
        <taxon>Prochlorococcus</taxon>
    </lineage>
</organism>
<dbReference type="AlphaFoldDB" id="Q7V950"/>
<feature type="transmembrane region" description="Helical" evidence="10">
    <location>
        <begin position="71"/>
        <end position="90"/>
    </location>
</feature>
<dbReference type="PIRSF" id="PIRSF006648">
    <property type="entry name" value="DrrB"/>
    <property type="match status" value="1"/>
</dbReference>
<dbReference type="eggNOG" id="COG1682">
    <property type="taxonomic scope" value="Bacteria"/>
</dbReference>
<keyword evidence="8 10" id="KW-1133">Transmembrane helix</keyword>
<dbReference type="OrthoDB" id="9794365at2"/>
<proteinExistence type="inferred from homology"/>
<evidence type="ECO:0000256" key="4">
    <source>
        <dbReference type="ARBA" id="ARBA00022475"/>
    </source>
</evidence>
<dbReference type="GO" id="GO:0140359">
    <property type="term" value="F:ABC-type transporter activity"/>
    <property type="evidence" value="ECO:0007669"/>
    <property type="project" value="InterPro"/>
</dbReference>
<keyword evidence="4 10" id="KW-1003">Cell membrane</keyword>
<comment type="caution">
    <text evidence="10">Lacks conserved residue(s) required for the propagation of feature annotation.</text>
</comment>
<comment type="similarity">
    <text evidence="2 10">Belongs to the ABC-2 integral membrane protein family.</text>
</comment>
<evidence type="ECO:0000256" key="3">
    <source>
        <dbReference type="ARBA" id="ARBA00022448"/>
    </source>
</evidence>
<evidence type="ECO:0000313" key="13">
    <source>
        <dbReference type="Proteomes" id="UP000001423"/>
    </source>
</evidence>
<feature type="transmembrane region" description="Helical" evidence="10">
    <location>
        <begin position="37"/>
        <end position="59"/>
    </location>
</feature>
<dbReference type="HOGENOM" id="CLU_060703_1_1_3"/>
<dbReference type="GO" id="GO:0043190">
    <property type="term" value="C:ATP-binding cassette (ABC) transporter complex"/>
    <property type="evidence" value="ECO:0007669"/>
    <property type="project" value="InterPro"/>
</dbReference>
<feature type="transmembrane region" description="Helical" evidence="10">
    <location>
        <begin position="185"/>
        <end position="201"/>
    </location>
</feature>
<evidence type="ECO:0000259" key="11">
    <source>
        <dbReference type="PROSITE" id="PS51012"/>
    </source>
</evidence>
<evidence type="ECO:0000256" key="1">
    <source>
        <dbReference type="ARBA" id="ARBA00004651"/>
    </source>
</evidence>
<dbReference type="InterPro" id="IPR047817">
    <property type="entry name" value="ABC2_TM_bact-type"/>
</dbReference>
<gene>
    <name evidence="12" type="ordered locus">PMT_0109</name>
</gene>
<dbReference type="InterPro" id="IPR000412">
    <property type="entry name" value="ABC_2_transport"/>
</dbReference>
<evidence type="ECO:0000256" key="10">
    <source>
        <dbReference type="RuleBase" id="RU361157"/>
    </source>
</evidence>
<evidence type="ECO:0000313" key="12">
    <source>
        <dbReference type="EMBL" id="CAE20284.1"/>
    </source>
</evidence>
<sequence>MKKKLSIVNSYYRNRELIRLFINRDITSRYKGSQLGLAWTAINPIVMLSIYTLVFSQIFKARWGVSTENQGPVYFAINLFAGLIVFNIFAECATRAPTLITGNPNYVKKIVFPLEILGTMVTGSALFHALTSTSILLILKIIVDGTIPFTVLMLPMVWGPLILGCLGLTWLLATIGVFIRDVNQLINSVVSMCMFLSPIFYPSSAIPQDLIWLARINPLAQTIEQTRQILIEGIAPSGLQIAVQFLISIGWCEITLRILKNAQSEFGDIL</sequence>
<evidence type="ECO:0000256" key="7">
    <source>
        <dbReference type="ARBA" id="ARBA00022903"/>
    </source>
</evidence>
<keyword evidence="7" id="KW-0972">Capsule biogenesis/degradation</keyword>
<keyword evidence="9 10" id="KW-0472">Membrane</keyword>
<evidence type="ECO:0000256" key="9">
    <source>
        <dbReference type="ARBA" id="ARBA00023136"/>
    </source>
</evidence>
<dbReference type="KEGG" id="pmt:PMT_0109"/>
<dbReference type="PANTHER" id="PTHR30413:SF10">
    <property type="entry name" value="CAPSULE POLYSACCHARIDE EXPORT INNER-MEMBRANE PROTEIN CTRC"/>
    <property type="match status" value="1"/>
</dbReference>
<dbReference type="PANTHER" id="PTHR30413">
    <property type="entry name" value="INNER MEMBRANE TRANSPORT PERMEASE"/>
    <property type="match status" value="1"/>
</dbReference>
<evidence type="ECO:0000256" key="2">
    <source>
        <dbReference type="ARBA" id="ARBA00007783"/>
    </source>
</evidence>
<reference evidence="12 13" key="1">
    <citation type="journal article" date="2003" name="Nature">
        <title>Genome divergence in two Prochlorococcus ecotypes reflects oceanic niche differentiation.</title>
        <authorList>
            <person name="Rocap G."/>
            <person name="Larimer F.W."/>
            <person name="Lamerdin J.E."/>
            <person name="Malfatti S."/>
            <person name="Chain P."/>
            <person name="Ahlgren N.A."/>
            <person name="Arellano A."/>
            <person name="Coleman M."/>
            <person name="Hauser L."/>
            <person name="Hess W.R."/>
            <person name="Johnson Z.I."/>
            <person name="Land M.L."/>
            <person name="Lindell D."/>
            <person name="Post A.F."/>
            <person name="Regala W."/>
            <person name="Shah M."/>
            <person name="Shaw S.L."/>
            <person name="Steglich C."/>
            <person name="Sullivan M.B."/>
            <person name="Ting C.S."/>
            <person name="Tolonen A."/>
            <person name="Webb E.A."/>
            <person name="Zinser E.R."/>
            <person name="Chisholm S.W."/>
        </authorList>
    </citation>
    <scope>NUCLEOTIDE SEQUENCE [LARGE SCALE GENOMIC DNA]</scope>
    <source>
        <strain evidence="13">MIT 9313</strain>
    </source>
</reference>
<name>Q7V950_PROMM</name>
<comment type="subcellular location">
    <subcellularLocation>
        <location evidence="1 10">Cell membrane</location>
        <topology evidence="1 10">Multi-pass membrane protein</topology>
    </subcellularLocation>
</comment>
<keyword evidence="13" id="KW-1185">Reference proteome</keyword>
<keyword evidence="6 10" id="KW-0812">Transmembrane</keyword>
<accession>Q7V950</accession>
<dbReference type="Proteomes" id="UP000001423">
    <property type="component" value="Chromosome"/>
</dbReference>
<evidence type="ECO:0000256" key="8">
    <source>
        <dbReference type="ARBA" id="ARBA00022989"/>
    </source>
</evidence>
<dbReference type="GO" id="GO:0015920">
    <property type="term" value="P:lipopolysaccharide transport"/>
    <property type="evidence" value="ECO:0007669"/>
    <property type="project" value="TreeGrafter"/>
</dbReference>
<feature type="transmembrane region" description="Helical" evidence="10">
    <location>
        <begin position="110"/>
        <end position="129"/>
    </location>
</feature>
<dbReference type="Pfam" id="PF01061">
    <property type="entry name" value="ABC2_membrane"/>
    <property type="match status" value="1"/>
</dbReference>
<evidence type="ECO:0000256" key="5">
    <source>
        <dbReference type="ARBA" id="ARBA00022597"/>
    </source>
</evidence>
<keyword evidence="5" id="KW-0762">Sugar transport</keyword>
<dbReference type="EMBL" id="BX548175">
    <property type="protein sequence ID" value="CAE20284.1"/>
    <property type="molecule type" value="Genomic_DNA"/>
</dbReference>
<dbReference type="InterPro" id="IPR013525">
    <property type="entry name" value="ABC2_TM"/>
</dbReference>